<dbReference type="InterPro" id="IPR015914">
    <property type="entry name" value="PAPs_N"/>
</dbReference>
<dbReference type="OMA" id="FTEFMHR"/>
<dbReference type="SUPFAM" id="SSF49363">
    <property type="entry name" value="Purple acid phosphatase, N-terminal domain"/>
    <property type="match status" value="1"/>
</dbReference>
<comment type="similarity">
    <text evidence="3">Belongs to the metallophosphoesterase superfamily. Purple acid phosphatase family.</text>
</comment>
<gene>
    <name evidence="8" type="primary">ACP7</name>
</gene>
<dbReference type="SUPFAM" id="SSF56300">
    <property type="entry name" value="Metallo-dependent phosphatases"/>
    <property type="match status" value="1"/>
</dbReference>
<dbReference type="PANTHER" id="PTHR45867:SF3">
    <property type="entry name" value="ACID PHOSPHATASE TYPE 7"/>
    <property type="match status" value="1"/>
</dbReference>
<dbReference type="RefSeq" id="XP_034294135.1">
    <property type="nucleotide sequence ID" value="XM_034438244.2"/>
</dbReference>
<dbReference type="CDD" id="cd00839">
    <property type="entry name" value="MPP_PAPs"/>
    <property type="match status" value="1"/>
</dbReference>
<dbReference type="Pfam" id="PF14008">
    <property type="entry name" value="Metallophos_C"/>
    <property type="match status" value="1"/>
</dbReference>
<dbReference type="CTD" id="390928"/>
<dbReference type="Gene3D" id="2.60.40.380">
    <property type="entry name" value="Purple acid phosphatase-like, N-terminal"/>
    <property type="match status" value="1"/>
</dbReference>
<dbReference type="PANTHER" id="PTHR45867">
    <property type="entry name" value="PURPLE ACID PHOSPHATASE"/>
    <property type="match status" value="1"/>
</dbReference>
<dbReference type="Pfam" id="PF16656">
    <property type="entry name" value="Pur_ac_phosph_N"/>
    <property type="match status" value="1"/>
</dbReference>
<feature type="signal peptide" evidence="3">
    <location>
        <begin position="1"/>
        <end position="25"/>
    </location>
</feature>
<proteinExistence type="inferred from homology"/>
<accession>A0A6P9DSL6</accession>
<evidence type="ECO:0000259" key="4">
    <source>
        <dbReference type="Pfam" id="PF00149"/>
    </source>
</evidence>
<dbReference type="Proteomes" id="UP001652622">
    <property type="component" value="Unplaced"/>
</dbReference>
<keyword evidence="1 3" id="KW-0732">Signal</keyword>
<evidence type="ECO:0000259" key="6">
    <source>
        <dbReference type="Pfam" id="PF16656"/>
    </source>
</evidence>
<feature type="domain" description="Calcineurin-like phosphoesterase" evidence="4">
    <location>
        <begin position="134"/>
        <end position="338"/>
    </location>
</feature>
<keyword evidence="3" id="KW-0378">Hydrolase</keyword>
<dbReference type="InterPro" id="IPR008963">
    <property type="entry name" value="Purple_acid_Pase-like_N"/>
</dbReference>
<dbReference type="InParanoid" id="A0A6P9DSL6"/>
<dbReference type="GO" id="GO:0003993">
    <property type="term" value="F:acid phosphatase activity"/>
    <property type="evidence" value="ECO:0007669"/>
    <property type="project" value="UniProtKB-EC"/>
</dbReference>
<feature type="chain" id="PRO_5028518870" description="Purple acid phosphatase" evidence="3">
    <location>
        <begin position="26"/>
        <end position="439"/>
    </location>
</feature>
<name>A0A6P9DSL6_PANGU</name>
<dbReference type="InterPro" id="IPR041792">
    <property type="entry name" value="MPP_PAP"/>
</dbReference>
<dbReference type="Pfam" id="PF00149">
    <property type="entry name" value="Metallophos"/>
    <property type="match status" value="1"/>
</dbReference>
<dbReference type="GO" id="GO:0046872">
    <property type="term" value="F:metal ion binding"/>
    <property type="evidence" value="ECO:0007669"/>
    <property type="project" value="InterPro"/>
</dbReference>
<comment type="catalytic activity">
    <reaction evidence="3">
        <text>a phosphate monoester + H2O = an alcohol + phosphate</text>
        <dbReference type="Rhea" id="RHEA:15017"/>
        <dbReference type="ChEBI" id="CHEBI:15377"/>
        <dbReference type="ChEBI" id="CHEBI:30879"/>
        <dbReference type="ChEBI" id="CHEBI:43474"/>
        <dbReference type="ChEBI" id="CHEBI:67140"/>
        <dbReference type="EC" id="3.1.3.2"/>
    </reaction>
</comment>
<dbReference type="OrthoDB" id="45007at2759"/>
<evidence type="ECO:0000313" key="8">
    <source>
        <dbReference type="RefSeq" id="XP_034294135.1"/>
    </source>
</evidence>
<protein>
    <recommendedName>
        <fullName evidence="3">Purple acid phosphatase</fullName>
        <ecNumber evidence="3">3.1.3.2</ecNumber>
    </recommendedName>
</protein>
<organism evidence="7 8">
    <name type="scientific">Pantherophis guttatus</name>
    <name type="common">Corn snake</name>
    <name type="synonym">Elaphe guttata</name>
    <dbReference type="NCBI Taxonomy" id="94885"/>
    <lineage>
        <taxon>Eukaryota</taxon>
        <taxon>Metazoa</taxon>
        <taxon>Chordata</taxon>
        <taxon>Craniata</taxon>
        <taxon>Vertebrata</taxon>
        <taxon>Euteleostomi</taxon>
        <taxon>Lepidosauria</taxon>
        <taxon>Squamata</taxon>
        <taxon>Bifurcata</taxon>
        <taxon>Unidentata</taxon>
        <taxon>Episquamata</taxon>
        <taxon>Toxicofera</taxon>
        <taxon>Serpentes</taxon>
        <taxon>Colubroidea</taxon>
        <taxon>Colubridae</taxon>
        <taxon>Colubrinae</taxon>
        <taxon>Pantherophis</taxon>
    </lineage>
</organism>
<dbReference type="Gene3D" id="3.60.21.10">
    <property type="match status" value="1"/>
</dbReference>
<feature type="domain" description="Purple acid phosphatase N-terminal" evidence="6">
    <location>
        <begin position="31"/>
        <end position="123"/>
    </location>
</feature>
<evidence type="ECO:0000259" key="5">
    <source>
        <dbReference type="Pfam" id="PF14008"/>
    </source>
</evidence>
<reference evidence="8" key="1">
    <citation type="submission" date="2025-08" db="UniProtKB">
        <authorList>
            <consortium name="RefSeq"/>
        </authorList>
    </citation>
    <scope>IDENTIFICATION</scope>
    <source>
        <tissue evidence="8">Blood</tissue>
    </source>
</reference>
<keyword evidence="2" id="KW-0325">Glycoprotein</keyword>
<dbReference type="GeneID" id="117677802"/>
<dbReference type="AlphaFoldDB" id="A0A6P9DSL6"/>
<feature type="domain" description="Purple acid phosphatase C-terminal" evidence="5">
    <location>
        <begin position="364"/>
        <end position="424"/>
    </location>
</feature>
<evidence type="ECO:0000256" key="2">
    <source>
        <dbReference type="ARBA" id="ARBA00023180"/>
    </source>
</evidence>
<sequence>MGMGRGARLLGFCLWLWLPRLRVQGPRPAQPEQVHLSYPGDPSSMVVTWTTFDPAESLVLFGQAPGKALPHKASGNATRFVDGGSLGRAMFIHRVTLRGLLPGQSYVYRCGSPWGWSQRYGFRALQNGSSWSPRFALFGDMGLENPQSLSRLQRETQQGWYDAVLHIGDFAYDLDSDNALVGDAFMRKIEAVAAFVPYMTCPGNHEEKYNFSNYRSRFSMPGDTESLWYSWDVGPAHLITFSTEVYFFLDYGEQLVAKQFQWLERDLQEANQPARRGERPWIITMGHRPMYCSNNDKDDCTQYESIVRKGLKPNRYGLEDLFFKYGVDLMLWAHEHSYERLWPVYNYKVYNGSTAAPYTNPSTPVHIITGSAGCKEQLDPFIPDPREWSAVRIEDYGYARMQIVNMTHLWLEQVSDDQNGKVVDKIWLIKDRHGPRAWH</sequence>
<dbReference type="InterPro" id="IPR004843">
    <property type="entry name" value="Calcineurin-like_PHP"/>
</dbReference>
<keyword evidence="7" id="KW-1185">Reference proteome</keyword>
<dbReference type="EC" id="3.1.3.2" evidence="3"/>
<evidence type="ECO:0000256" key="3">
    <source>
        <dbReference type="RuleBase" id="RU361203"/>
    </source>
</evidence>
<dbReference type="InterPro" id="IPR025733">
    <property type="entry name" value="PAPs_C"/>
</dbReference>
<evidence type="ECO:0000313" key="7">
    <source>
        <dbReference type="Proteomes" id="UP001652622"/>
    </source>
</evidence>
<dbReference type="KEGG" id="pgut:117677802"/>
<dbReference type="InterPro" id="IPR029052">
    <property type="entry name" value="Metallo-depent_PP-like"/>
</dbReference>
<evidence type="ECO:0000256" key="1">
    <source>
        <dbReference type="ARBA" id="ARBA00022729"/>
    </source>
</evidence>